<dbReference type="InterPro" id="IPR023871">
    <property type="entry name" value="MftE"/>
</dbReference>
<dbReference type="PANTHER" id="PTHR35005:SF1">
    <property type="entry name" value="2-AMINO-5-FORMYLAMINO-6-RIBOSYLAMINOPYRIMIDIN-4(3H)-ONE 5'-MONOPHOSPHATE DEFORMYLASE"/>
    <property type="match status" value="1"/>
</dbReference>
<evidence type="ECO:0000256" key="2">
    <source>
        <dbReference type="ARBA" id="ARBA00022723"/>
    </source>
</evidence>
<evidence type="ECO:0000313" key="6">
    <source>
        <dbReference type="EMBL" id="MFO7193985.1"/>
    </source>
</evidence>
<organism evidence="6 7">
    <name type="scientific">Thermocrispum agreste</name>
    <dbReference type="NCBI Taxonomy" id="37925"/>
    <lineage>
        <taxon>Bacteria</taxon>
        <taxon>Bacillati</taxon>
        <taxon>Actinomycetota</taxon>
        <taxon>Actinomycetes</taxon>
        <taxon>Pseudonocardiales</taxon>
        <taxon>Pseudonocardiaceae</taxon>
        <taxon>Thermocrispum</taxon>
    </lineage>
</organism>
<proteinExistence type="inferred from homology"/>
<dbReference type="Proteomes" id="UP000249324">
    <property type="component" value="Unassembled WGS sequence"/>
</dbReference>
<comment type="similarity">
    <text evidence="5">Belongs to the creatininase superfamily.</text>
</comment>
<dbReference type="Pfam" id="PF02633">
    <property type="entry name" value="Creatininase"/>
    <property type="match status" value="1"/>
</dbReference>
<evidence type="ECO:0000256" key="5">
    <source>
        <dbReference type="ARBA" id="ARBA00024029"/>
    </source>
</evidence>
<evidence type="ECO:0000256" key="4">
    <source>
        <dbReference type="ARBA" id="ARBA00022833"/>
    </source>
</evidence>
<protein>
    <submittedName>
        <fullName evidence="6">Mycofactocin biosynthesis peptidyl-dipeptidase MftE</fullName>
    </submittedName>
</protein>
<dbReference type="InterPro" id="IPR024087">
    <property type="entry name" value="Creatininase-like_sf"/>
</dbReference>
<dbReference type="NCBIfam" id="TIGR03964">
    <property type="entry name" value="mycofact_creat"/>
    <property type="match status" value="1"/>
</dbReference>
<evidence type="ECO:0000256" key="1">
    <source>
        <dbReference type="ARBA" id="ARBA00001947"/>
    </source>
</evidence>
<dbReference type="SUPFAM" id="SSF102215">
    <property type="entry name" value="Creatininase"/>
    <property type="match status" value="1"/>
</dbReference>
<dbReference type="AlphaFoldDB" id="A0ABD6FIW3"/>
<dbReference type="EMBL" id="QGUI02000318">
    <property type="protein sequence ID" value="MFO7193985.1"/>
    <property type="molecule type" value="Genomic_DNA"/>
</dbReference>
<keyword evidence="4" id="KW-0862">Zinc</keyword>
<evidence type="ECO:0000256" key="3">
    <source>
        <dbReference type="ARBA" id="ARBA00022801"/>
    </source>
</evidence>
<name>A0ABD6FIW3_9PSEU</name>
<gene>
    <name evidence="6" type="primary">mftE</name>
    <name evidence="6" type="ORF">DIU77_017215</name>
</gene>
<dbReference type="PANTHER" id="PTHR35005">
    <property type="entry name" value="3-DEHYDRO-SCYLLO-INOSOSE HYDROLASE"/>
    <property type="match status" value="1"/>
</dbReference>
<reference evidence="6 7" key="1">
    <citation type="journal article" date="2021" name="BMC Genomics">
        <title>Genome-resolved metagenome and metatranscriptome analyses of thermophilic composting reveal key bacterial players and their metabolic interactions.</title>
        <authorList>
            <person name="Braga L.P.P."/>
            <person name="Pereira R.V."/>
            <person name="Martins L.F."/>
            <person name="Moura L.M.S."/>
            <person name="Sanchez F.B."/>
            <person name="Patane J.S.L."/>
            <person name="da Silva A.M."/>
            <person name="Setubal J.C."/>
        </authorList>
    </citation>
    <scope>NUCLEOTIDE SEQUENCE [LARGE SCALE GENOMIC DNA]</scope>
    <source>
        <strain evidence="6">ZC4RG45</strain>
    </source>
</reference>
<sequence>MNLGDLRSPQLVEQAARTLLAVPLGATEQHGPHLPLSTDTVIAVELCRRLAERVPDVVVAPPVPYGSSGEHAGFAGTLSIGRAMLTGLVVELVRSADDFAGVVLVNGHGGNAEPLRDAVRTLRAEGRNVLAWSPTGRADDTHAGHIETSVLLSLAHPGVDLAAAEPGVTLPLPDIIDDLRRGGLAAVSPNGVLGDPTHANADDGAAVLDRWTDTLVAAVTEWARRD</sequence>
<keyword evidence="3" id="KW-0378">Hydrolase</keyword>
<evidence type="ECO:0000313" key="7">
    <source>
        <dbReference type="Proteomes" id="UP000249324"/>
    </source>
</evidence>
<comment type="cofactor">
    <cofactor evidence="1">
        <name>Zn(2+)</name>
        <dbReference type="ChEBI" id="CHEBI:29105"/>
    </cofactor>
</comment>
<dbReference type="GO" id="GO:0016787">
    <property type="term" value="F:hydrolase activity"/>
    <property type="evidence" value="ECO:0007669"/>
    <property type="project" value="UniProtKB-KW"/>
</dbReference>
<dbReference type="Gene3D" id="3.40.50.10310">
    <property type="entry name" value="Creatininase"/>
    <property type="match status" value="1"/>
</dbReference>
<dbReference type="GO" id="GO:0046872">
    <property type="term" value="F:metal ion binding"/>
    <property type="evidence" value="ECO:0007669"/>
    <property type="project" value="UniProtKB-KW"/>
</dbReference>
<comment type="caution">
    <text evidence="6">The sequence shown here is derived from an EMBL/GenBank/DDBJ whole genome shotgun (WGS) entry which is preliminary data.</text>
</comment>
<accession>A0ABD6FIW3</accession>
<keyword evidence="2" id="KW-0479">Metal-binding</keyword>
<dbReference type="InterPro" id="IPR003785">
    <property type="entry name" value="Creatininase/forma_Hydrolase"/>
</dbReference>